<dbReference type="RefSeq" id="WP_068691686.1">
    <property type="nucleotide sequence ID" value="NZ_CP063196.1"/>
</dbReference>
<dbReference type="KEGG" id="thao:NI17_009020"/>
<dbReference type="GO" id="GO:0006208">
    <property type="term" value="P:pyrimidine nucleobase catabolic process"/>
    <property type="evidence" value="ECO:0007669"/>
    <property type="project" value="TreeGrafter"/>
</dbReference>
<proteinExistence type="predicted"/>
<evidence type="ECO:0000313" key="2">
    <source>
        <dbReference type="EMBL" id="UOE21258.1"/>
    </source>
</evidence>
<dbReference type="InterPro" id="IPR050268">
    <property type="entry name" value="NADH-dep_flavin_reductase"/>
</dbReference>
<keyword evidence="3" id="KW-1185">Reference proteome</keyword>
<dbReference type="PANTHER" id="PTHR30466:SF1">
    <property type="entry name" value="FMN REDUCTASE (NADH) RUTF"/>
    <property type="match status" value="1"/>
</dbReference>
<organism evidence="2 3">
    <name type="scientific">Thermobifida halotolerans</name>
    <dbReference type="NCBI Taxonomy" id="483545"/>
    <lineage>
        <taxon>Bacteria</taxon>
        <taxon>Bacillati</taxon>
        <taxon>Actinomycetota</taxon>
        <taxon>Actinomycetes</taxon>
        <taxon>Streptosporangiales</taxon>
        <taxon>Nocardiopsidaceae</taxon>
        <taxon>Thermobifida</taxon>
    </lineage>
</organism>
<protein>
    <submittedName>
        <fullName evidence="2">Flavin reductase family protein</fullName>
    </submittedName>
</protein>
<sequence length="171" mass="18471">MEHTLLTAAMARVPGPVTVVTTVDDSGRRWGFTATSFSSVSLDPPLVLVCLDKKASSHAAFTAAAHLMVNVLAHEQEEVARRFAASGVDRFSGGDMQPCELGLPGLPGACVRVACSMYRVVDAGDHSILLGRVERTHVSDRTPLLYCDRSFSRPSPEAGRRPWSALHLAEW</sequence>
<dbReference type="Gene3D" id="2.30.110.10">
    <property type="entry name" value="Electron Transport, Fmn-binding Protein, Chain A"/>
    <property type="match status" value="1"/>
</dbReference>
<evidence type="ECO:0000256" key="1">
    <source>
        <dbReference type="ARBA" id="ARBA00023002"/>
    </source>
</evidence>
<accession>A0A399FXK3</accession>
<dbReference type="Proteomes" id="UP000265719">
    <property type="component" value="Chromosome"/>
</dbReference>
<dbReference type="InterPro" id="IPR002563">
    <property type="entry name" value="Flavin_Rdtase-like_dom"/>
</dbReference>
<dbReference type="EMBL" id="CP063196">
    <property type="protein sequence ID" value="UOE21258.1"/>
    <property type="molecule type" value="Genomic_DNA"/>
</dbReference>
<gene>
    <name evidence="2" type="ORF">NI17_009020</name>
</gene>
<dbReference type="Pfam" id="PF01613">
    <property type="entry name" value="Flavin_Reduct"/>
    <property type="match status" value="1"/>
</dbReference>
<reference evidence="2" key="1">
    <citation type="submission" date="2020-10" db="EMBL/GenBank/DDBJ databases">
        <title>De novo genome project of the cellulose decomposer Thermobifida halotolerans type strain.</title>
        <authorList>
            <person name="Nagy I."/>
            <person name="Horvath B."/>
            <person name="Kukolya J."/>
            <person name="Nagy I."/>
            <person name="Orsini M."/>
        </authorList>
    </citation>
    <scope>NUCLEOTIDE SEQUENCE</scope>
    <source>
        <strain evidence="2">DSM 44931</strain>
    </source>
</reference>
<dbReference type="OrthoDB" id="9792858at2"/>
<name>A0A399FXK3_9ACTN</name>
<dbReference type="AlphaFoldDB" id="A0A399FXK3"/>
<dbReference type="InterPro" id="IPR012349">
    <property type="entry name" value="Split_barrel_FMN-bd"/>
</dbReference>
<dbReference type="PANTHER" id="PTHR30466">
    <property type="entry name" value="FLAVIN REDUCTASE"/>
    <property type="match status" value="1"/>
</dbReference>
<dbReference type="GO" id="GO:0010181">
    <property type="term" value="F:FMN binding"/>
    <property type="evidence" value="ECO:0007669"/>
    <property type="project" value="InterPro"/>
</dbReference>
<dbReference type="SMART" id="SM00903">
    <property type="entry name" value="Flavin_Reduct"/>
    <property type="match status" value="1"/>
</dbReference>
<evidence type="ECO:0000313" key="3">
    <source>
        <dbReference type="Proteomes" id="UP000265719"/>
    </source>
</evidence>
<dbReference type="SUPFAM" id="SSF50475">
    <property type="entry name" value="FMN-binding split barrel"/>
    <property type="match status" value="1"/>
</dbReference>
<keyword evidence="1" id="KW-0560">Oxidoreductase</keyword>
<dbReference type="GO" id="GO:0042602">
    <property type="term" value="F:riboflavin reductase (NADPH) activity"/>
    <property type="evidence" value="ECO:0007669"/>
    <property type="project" value="TreeGrafter"/>
</dbReference>